<dbReference type="AlphaFoldDB" id="A0A5B7JNU2"/>
<feature type="compositionally biased region" description="Basic residues" evidence="1">
    <location>
        <begin position="1"/>
        <end position="16"/>
    </location>
</feature>
<protein>
    <submittedName>
        <fullName evidence="2">Uncharacterized protein</fullName>
    </submittedName>
</protein>
<name>A0A5B7JNU2_PORTR</name>
<reference evidence="2 3" key="1">
    <citation type="submission" date="2019-05" db="EMBL/GenBank/DDBJ databases">
        <title>Another draft genome of Portunus trituberculatus and its Hox gene families provides insights of decapod evolution.</title>
        <authorList>
            <person name="Jeong J.-H."/>
            <person name="Song I."/>
            <person name="Kim S."/>
            <person name="Choi T."/>
            <person name="Kim D."/>
            <person name="Ryu S."/>
            <person name="Kim W."/>
        </authorList>
    </citation>
    <scope>NUCLEOTIDE SEQUENCE [LARGE SCALE GENOMIC DNA]</scope>
    <source>
        <tissue evidence="2">Muscle</tissue>
    </source>
</reference>
<accession>A0A5B7JNU2</accession>
<dbReference type="EMBL" id="VSRR010119127">
    <property type="protein sequence ID" value="MPC99621.1"/>
    <property type="molecule type" value="Genomic_DNA"/>
</dbReference>
<gene>
    <name evidence="2" type="ORF">E2C01_095048</name>
</gene>
<organism evidence="2 3">
    <name type="scientific">Portunus trituberculatus</name>
    <name type="common">Swimming crab</name>
    <name type="synonym">Neptunus trituberculatus</name>
    <dbReference type="NCBI Taxonomy" id="210409"/>
    <lineage>
        <taxon>Eukaryota</taxon>
        <taxon>Metazoa</taxon>
        <taxon>Ecdysozoa</taxon>
        <taxon>Arthropoda</taxon>
        <taxon>Crustacea</taxon>
        <taxon>Multicrustacea</taxon>
        <taxon>Malacostraca</taxon>
        <taxon>Eumalacostraca</taxon>
        <taxon>Eucarida</taxon>
        <taxon>Decapoda</taxon>
        <taxon>Pleocyemata</taxon>
        <taxon>Brachyura</taxon>
        <taxon>Eubrachyura</taxon>
        <taxon>Portunoidea</taxon>
        <taxon>Portunidae</taxon>
        <taxon>Portuninae</taxon>
        <taxon>Portunus</taxon>
    </lineage>
</organism>
<evidence type="ECO:0000313" key="3">
    <source>
        <dbReference type="Proteomes" id="UP000324222"/>
    </source>
</evidence>
<evidence type="ECO:0000313" key="2">
    <source>
        <dbReference type="EMBL" id="MPC99621.1"/>
    </source>
</evidence>
<keyword evidence="3" id="KW-1185">Reference proteome</keyword>
<sequence length="22" mass="2853">MRNAKRRRRKRRKRKGIRGDEE</sequence>
<proteinExistence type="predicted"/>
<dbReference type="Proteomes" id="UP000324222">
    <property type="component" value="Unassembled WGS sequence"/>
</dbReference>
<feature type="region of interest" description="Disordered" evidence="1">
    <location>
        <begin position="1"/>
        <end position="22"/>
    </location>
</feature>
<evidence type="ECO:0000256" key="1">
    <source>
        <dbReference type="SAM" id="MobiDB-lite"/>
    </source>
</evidence>
<comment type="caution">
    <text evidence="2">The sequence shown here is derived from an EMBL/GenBank/DDBJ whole genome shotgun (WGS) entry which is preliminary data.</text>
</comment>